<sequence length="410" mass="45921">MRDDSDRLVHPSDYFPHCPSTFTSSYITRHGNDVSPNTVCSQVIGLLRGWLNFPSNSELLSAYFVLHLVDVCGGNADILLLRGVWRPYKEMKASILNVRGQRWSNRQCGLHALVEFFYNILPLARGKAPMTSIQQLVASDMDHYLPFRNLAPTRRRASSPSGPFHPTNILRPGAFASCVINRALTFNTPASRDEGNPTLFKDEEAWNKFKAERHFVEKDKQSLKYFFNATCYGSAQYTRYQGMKDVWVYFAVEGDWEELRSTCGGIVPFLQFIKWAKQQIKRTDKQTGKSRPQSRLPLIGKLTALLLAADLTYSGVVKSPTVEEVGAVIYQNGLGSRAGLVESGQISSEGASKEEVIAAFAGVVRHLQANVSDEDQAFVGLDSIMVKHLLCKYQRVQRDLLSFKGKGVAR</sequence>
<dbReference type="OrthoDB" id="2754296at2759"/>
<dbReference type="EMBL" id="ML122309">
    <property type="protein sequence ID" value="RPD54152.1"/>
    <property type="molecule type" value="Genomic_DNA"/>
</dbReference>
<accession>A0A5C2RR82</accession>
<name>A0A5C2RR82_9APHY</name>
<dbReference type="Proteomes" id="UP000313359">
    <property type="component" value="Unassembled WGS sequence"/>
</dbReference>
<proteinExistence type="predicted"/>
<evidence type="ECO:0000313" key="2">
    <source>
        <dbReference type="Proteomes" id="UP000313359"/>
    </source>
</evidence>
<organism evidence="1 2">
    <name type="scientific">Lentinus tigrinus ALCF2SS1-6</name>
    <dbReference type="NCBI Taxonomy" id="1328759"/>
    <lineage>
        <taxon>Eukaryota</taxon>
        <taxon>Fungi</taxon>
        <taxon>Dikarya</taxon>
        <taxon>Basidiomycota</taxon>
        <taxon>Agaricomycotina</taxon>
        <taxon>Agaricomycetes</taxon>
        <taxon>Polyporales</taxon>
        <taxon>Polyporaceae</taxon>
        <taxon>Lentinus</taxon>
    </lineage>
</organism>
<keyword evidence="2" id="KW-1185">Reference proteome</keyword>
<protein>
    <submittedName>
        <fullName evidence="1">Uncharacterized protein</fullName>
    </submittedName>
</protein>
<gene>
    <name evidence="1" type="ORF">L227DRAFT_512154</name>
</gene>
<dbReference type="AlphaFoldDB" id="A0A5C2RR82"/>
<evidence type="ECO:0000313" key="1">
    <source>
        <dbReference type="EMBL" id="RPD54152.1"/>
    </source>
</evidence>
<reference evidence="1" key="1">
    <citation type="journal article" date="2018" name="Genome Biol. Evol.">
        <title>Genomics and development of Lentinus tigrinus, a white-rot wood-decaying mushroom with dimorphic fruiting bodies.</title>
        <authorList>
            <person name="Wu B."/>
            <person name="Xu Z."/>
            <person name="Knudson A."/>
            <person name="Carlson A."/>
            <person name="Chen N."/>
            <person name="Kovaka S."/>
            <person name="LaButti K."/>
            <person name="Lipzen A."/>
            <person name="Pennachio C."/>
            <person name="Riley R."/>
            <person name="Schakwitz W."/>
            <person name="Umezawa K."/>
            <person name="Ohm R.A."/>
            <person name="Grigoriev I.V."/>
            <person name="Nagy L.G."/>
            <person name="Gibbons J."/>
            <person name="Hibbett D."/>
        </authorList>
    </citation>
    <scope>NUCLEOTIDE SEQUENCE [LARGE SCALE GENOMIC DNA]</scope>
    <source>
        <strain evidence="1">ALCF2SS1-6</strain>
    </source>
</reference>